<dbReference type="GO" id="GO:0005509">
    <property type="term" value="F:calcium ion binding"/>
    <property type="evidence" value="ECO:0007669"/>
    <property type="project" value="InterPro"/>
</dbReference>
<name>A0A2S7USA7_9GAMM</name>
<dbReference type="Gene3D" id="1.10.238.10">
    <property type="entry name" value="EF-hand"/>
    <property type="match status" value="1"/>
</dbReference>
<dbReference type="Pfam" id="PF13202">
    <property type="entry name" value="EF-hand_5"/>
    <property type="match status" value="2"/>
</dbReference>
<dbReference type="Proteomes" id="UP000239007">
    <property type="component" value="Unassembled WGS sequence"/>
</dbReference>
<comment type="caution">
    <text evidence="3">The sequence shown here is derived from an EMBL/GenBank/DDBJ whole genome shotgun (WGS) entry which is preliminary data.</text>
</comment>
<dbReference type="InterPro" id="IPR011992">
    <property type="entry name" value="EF-hand-dom_pair"/>
</dbReference>
<reference evidence="3 4" key="1">
    <citation type="submission" date="2016-12" db="EMBL/GenBank/DDBJ databases">
        <title>Diversity of luminous bacteria.</title>
        <authorList>
            <person name="Yoshizawa S."/>
            <person name="Kogure K."/>
        </authorList>
    </citation>
    <scope>NUCLEOTIDE SEQUENCE [LARGE SCALE GENOMIC DNA]</scope>
    <source>
        <strain evidence="3 4">SA4-48</strain>
    </source>
</reference>
<dbReference type="RefSeq" id="WP_105051104.1">
    <property type="nucleotide sequence ID" value="NZ_BMYG01000004.1"/>
</dbReference>
<dbReference type="OrthoDB" id="6228349at2"/>
<protein>
    <recommendedName>
        <fullName evidence="2">EF-hand domain-containing protein</fullName>
    </recommendedName>
</protein>
<gene>
    <name evidence="3" type="ORF">BTO11_02550</name>
</gene>
<dbReference type="PROSITE" id="PS50222">
    <property type="entry name" value="EF_HAND_2"/>
    <property type="match status" value="1"/>
</dbReference>
<evidence type="ECO:0000259" key="2">
    <source>
        <dbReference type="PROSITE" id="PS50222"/>
    </source>
</evidence>
<dbReference type="EMBL" id="MSCH01000003">
    <property type="protein sequence ID" value="PQJ52638.1"/>
    <property type="molecule type" value="Genomic_DNA"/>
</dbReference>
<feature type="chain" id="PRO_5015716358" description="EF-hand domain-containing protein" evidence="1">
    <location>
        <begin position="26"/>
        <end position="90"/>
    </location>
</feature>
<keyword evidence="4" id="KW-1185">Reference proteome</keyword>
<dbReference type="InterPro" id="IPR002048">
    <property type="entry name" value="EF_hand_dom"/>
</dbReference>
<evidence type="ECO:0000313" key="3">
    <source>
        <dbReference type="EMBL" id="PQJ52638.1"/>
    </source>
</evidence>
<dbReference type="InterPro" id="IPR018247">
    <property type="entry name" value="EF_Hand_1_Ca_BS"/>
</dbReference>
<sequence length="90" mass="9552">MFNLKNITLAIVGSLVVTFYASANAPVTTKVATAPKADLVKLLSQFDADKNGSLSKAEVAASNNKTLMANFGNIDTNKDGELSKQELKSF</sequence>
<organism evidence="3 4">
    <name type="scientific">Psychrosphaera saromensis</name>
    <dbReference type="NCBI Taxonomy" id="716813"/>
    <lineage>
        <taxon>Bacteria</taxon>
        <taxon>Pseudomonadati</taxon>
        <taxon>Pseudomonadota</taxon>
        <taxon>Gammaproteobacteria</taxon>
        <taxon>Alteromonadales</taxon>
        <taxon>Pseudoalteromonadaceae</taxon>
        <taxon>Psychrosphaera</taxon>
    </lineage>
</organism>
<feature type="signal peptide" evidence="1">
    <location>
        <begin position="1"/>
        <end position="25"/>
    </location>
</feature>
<feature type="domain" description="EF-hand" evidence="2">
    <location>
        <begin position="62"/>
        <end position="90"/>
    </location>
</feature>
<proteinExistence type="predicted"/>
<dbReference type="SUPFAM" id="SSF47473">
    <property type="entry name" value="EF-hand"/>
    <property type="match status" value="1"/>
</dbReference>
<keyword evidence="1" id="KW-0732">Signal</keyword>
<accession>A0A2S7USA7</accession>
<dbReference type="PROSITE" id="PS00018">
    <property type="entry name" value="EF_HAND_1"/>
    <property type="match status" value="1"/>
</dbReference>
<evidence type="ECO:0000256" key="1">
    <source>
        <dbReference type="SAM" id="SignalP"/>
    </source>
</evidence>
<evidence type="ECO:0000313" key="4">
    <source>
        <dbReference type="Proteomes" id="UP000239007"/>
    </source>
</evidence>
<dbReference type="AlphaFoldDB" id="A0A2S7USA7"/>